<accession>A0A199USW3</accession>
<keyword evidence="1" id="KW-1133">Transmembrane helix</keyword>
<keyword evidence="1" id="KW-0812">Transmembrane</keyword>
<name>A0A199USW3_ANACO</name>
<evidence type="ECO:0000313" key="3">
    <source>
        <dbReference type="Proteomes" id="UP000092600"/>
    </source>
</evidence>
<protein>
    <submittedName>
        <fullName evidence="2">Uncharacterized protein</fullName>
    </submittedName>
</protein>
<comment type="caution">
    <text evidence="2">The sequence shown here is derived from an EMBL/GenBank/DDBJ whole genome shotgun (WGS) entry which is preliminary data.</text>
</comment>
<evidence type="ECO:0000256" key="1">
    <source>
        <dbReference type="SAM" id="Phobius"/>
    </source>
</evidence>
<organism evidence="2 3">
    <name type="scientific">Ananas comosus</name>
    <name type="common">Pineapple</name>
    <name type="synonym">Ananas ananas</name>
    <dbReference type="NCBI Taxonomy" id="4615"/>
    <lineage>
        <taxon>Eukaryota</taxon>
        <taxon>Viridiplantae</taxon>
        <taxon>Streptophyta</taxon>
        <taxon>Embryophyta</taxon>
        <taxon>Tracheophyta</taxon>
        <taxon>Spermatophyta</taxon>
        <taxon>Magnoliopsida</taxon>
        <taxon>Liliopsida</taxon>
        <taxon>Poales</taxon>
        <taxon>Bromeliaceae</taxon>
        <taxon>Bromelioideae</taxon>
        <taxon>Ananas</taxon>
    </lineage>
</organism>
<dbReference type="EMBL" id="LSRQ01005223">
    <property type="protein sequence ID" value="OAY67888.1"/>
    <property type="molecule type" value="Genomic_DNA"/>
</dbReference>
<keyword evidence="1" id="KW-0472">Membrane</keyword>
<evidence type="ECO:0000313" key="2">
    <source>
        <dbReference type="EMBL" id="OAY67888.1"/>
    </source>
</evidence>
<dbReference type="Proteomes" id="UP000092600">
    <property type="component" value="Unassembled WGS sequence"/>
</dbReference>
<gene>
    <name evidence="2" type="ORF">ACMD2_26269</name>
</gene>
<sequence length="133" mass="15808">MVRNLISRVVAEVELGLCYHATRSVDLNWEMRAVRVLPIFYTALSSVMYSTYVRFTRMLDRRDKYARACEAERKAKMMSSKREQTITLHSNLFKNMTLIQLQRLLQLPFWRLSRSRCWLEVSVENEAKTALNR</sequence>
<reference evidence="2 3" key="1">
    <citation type="journal article" date="2016" name="DNA Res.">
        <title>The draft genome of MD-2 pineapple using hybrid error correction of long reads.</title>
        <authorList>
            <person name="Redwan R.M."/>
            <person name="Saidin A."/>
            <person name="Kumar S.V."/>
        </authorList>
    </citation>
    <scope>NUCLEOTIDE SEQUENCE [LARGE SCALE GENOMIC DNA]</scope>
    <source>
        <strain evidence="3">cv. MD2</strain>
        <tissue evidence="2">Leaf</tissue>
    </source>
</reference>
<proteinExistence type="predicted"/>
<feature type="transmembrane region" description="Helical" evidence="1">
    <location>
        <begin position="36"/>
        <end position="55"/>
    </location>
</feature>
<dbReference type="AlphaFoldDB" id="A0A199USW3"/>
<dbReference type="STRING" id="4615.A0A199USW3"/>